<name>A0A518IS95_9BACT</name>
<reference evidence="3 4" key="1">
    <citation type="submission" date="2019-02" db="EMBL/GenBank/DDBJ databases">
        <title>Deep-cultivation of Planctomycetes and their phenomic and genomic characterization uncovers novel biology.</title>
        <authorList>
            <person name="Wiegand S."/>
            <person name="Jogler M."/>
            <person name="Boedeker C."/>
            <person name="Pinto D."/>
            <person name="Vollmers J."/>
            <person name="Rivas-Marin E."/>
            <person name="Kohn T."/>
            <person name="Peeters S.H."/>
            <person name="Heuer A."/>
            <person name="Rast P."/>
            <person name="Oberbeckmann S."/>
            <person name="Bunk B."/>
            <person name="Jeske O."/>
            <person name="Meyerdierks A."/>
            <person name="Storesund J.E."/>
            <person name="Kallscheuer N."/>
            <person name="Luecker S."/>
            <person name="Lage O.M."/>
            <person name="Pohl T."/>
            <person name="Merkel B.J."/>
            <person name="Hornburger P."/>
            <person name="Mueller R.-W."/>
            <person name="Bruemmer F."/>
            <person name="Labrenz M."/>
            <person name="Spormann A.M."/>
            <person name="Op den Camp H."/>
            <person name="Overmann J."/>
            <person name="Amann R."/>
            <person name="Jetten M.S.M."/>
            <person name="Mascher T."/>
            <person name="Medema M.H."/>
            <person name="Devos D.P."/>
            <person name="Kaster A.-K."/>
            <person name="Ovreas L."/>
            <person name="Rohde M."/>
            <person name="Galperin M.Y."/>
            <person name="Jogler C."/>
        </authorList>
    </citation>
    <scope>NUCLEOTIDE SEQUENCE [LARGE SCALE GENOMIC DNA]</scope>
    <source>
        <strain evidence="3 4">Mal33</strain>
    </source>
</reference>
<gene>
    <name evidence="3" type="ORF">Mal33_19440</name>
</gene>
<dbReference type="AlphaFoldDB" id="A0A518IS95"/>
<evidence type="ECO:0000256" key="1">
    <source>
        <dbReference type="SAM" id="Phobius"/>
    </source>
</evidence>
<sequence precursor="true">MRLAAVALAFLTVSNFAAAAEDALRFSETEFATAQEGYLTLRWNEIAGAAEYQVIDDRDVTLYQGLFPEAFVSGLADGMHSFRVRALDANGDALAESEVPAQVEVKHWSVAFAMTLMTCGLVVFLAIISLIAVGTWRTRPAHASASEPHSEGSRT</sequence>
<keyword evidence="1" id="KW-1133">Transmembrane helix</keyword>
<protein>
    <recommendedName>
        <fullName evidence="5">Fibronectin type-III domain-containing protein</fullName>
    </recommendedName>
</protein>
<evidence type="ECO:0000313" key="3">
    <source>
        <dbReference type="EMBL" id="QDV55965.1"/>
    </source>
</evidence>
<keyword evidence="1" id="KW-0812">Transmembrane</keyword>
<evidence type="ECO:0000313" key="4">
    <source>
        <dbReference type="Proteomes" id="UP000316770"/>
    </source>
</evidence>
<dbReference type="EMBL" id="CP036318">
    <property type="protein sequence ID" value="QDV55965.1"/>
    <property type="molecule type" value="Genomic_DNA"/>
</dbReference>
<proteinExistence type="predicted"/>
<feature type="transmembrane region" description="Helical" evidence="1">
    <location>
        <begin position="110"/>
        <end position="133"/>
    </location>
</feature>
<keyword evidence="2" id="KW-0732">Signal</keyword>
<accession>A0A518IS95</accession>
<evidence type="ECO:0008006" key="5">
    <source>
        <dbReference type="Google" id="ProtNLM"/>
    </source>
</evidence>
<evidence type="ECO:0000256" key="2">
    <source>
        <dbReference type="SAM" id="SignalP"/>
    </source>
</evidence>
<keyword evidence="1" id="KW-0472">Membrane</keyword>
<feature type="signal peptide" evidence="2">
    <location>
        <begin position="1"/>
        <end position="19"/>
    </location>
</feature>
<organism evidence="3 4">
    <name type="scientific">Rosistilla oblonga</name>
    <dbReference type="NCBI Taxonomy" id="2527990"/>
    <lineage>
        <taxon>Bacteria</taxon>
        <taxon>Pseudomonadati</taxon>
        <taxon>Planctomycetota</taxon>
        <taxon>Planctomycetia</taxon>
        <taxon>Pirellulales</taxon>
        <taxon>Pirellulaceae</taxon>
        <taxon>Rosistilla</taxon>
    </lineage>
</organism>
<feature type="chain" id="PRO_5021811738" description="Fibronectin type-III domain-containing protein" evidence="2">
    <location>
        <begin position="20"/>
        <end position="155"/>
    </location>
</feature>
<dbReference type="Proteomes" id="UP000316770">
    <property type="component" value="Chromosome"/>
</dbReference>
<keyword evidence="4" id="KW-1185">Reference proteome</keyword>